<dbReference type="PROSITE" id="PS50011">
    <property type="entry name" value="PROTEIN_KINASE_DOM"/>
    <property type="match status" value="1"/>
</dbReference>
<organism evidence="2 3">
    <name type="scientific">Polyporus arcularius HHB13444</name>
    <dbReference type="NCBI Taxonomy" id="1314778"/>
    <lineage>
        <taxon>Eukaryota</taxon>
        <taxon>Fungi</taxon>
        <taxon>Dikarya</taxon>
        <taxon>Basidiomycota</taxon>
        <taxon>Agaricomycotina</taxon>
        <taxon>Agaricomycetes</taxon>
        <taxon>Polyporales</taxon>
        <taxon>Polyporaceae</taxon>
        <taxon>Polyporus</taxon>
    </lineage>
</organism>
<feature type="non-terminal residue" evidence="2">
    <location>
        <position position="1"/>
    </location>
</feature>
<dbReference type="InParanoid" id="A0A5C3PNJ3"/>
<sequence length="106" mass="11745">LRCGSQNDALPDGVRVAVKRAVKLLHDHNLVHGDVRLGNVVVAKPTGAENDDVGKRVRIVDFDWAGEEGIARYPLYLSKTIFWPAGVADYALIRAEHDDEMVRRLG</sequence>
<dbReference type="PROSITE" id="PS00109">
    <property type="entry name" value="PROTEIN_KINASE_TYR"/>
    <property type="match status" value="1"/>
</dbReference>
<feature type="domain" description="Protein kinase" evidence="1">
    <location>
        <begin position="1"/>
        <end position="106"/>
    </location>
</feature>
<evidence type="ECO:0000313" key="2">
    <source>
        <dbReference type="EMBL" id="TFK87573.1"/>
    </source>
</evidence>
<dbReference type="SUPFAM" id="SSF56112">
    <property type="entry name" value="Protein kinase-like (PK-like)"/>
    <property type="match status" value="1"/>
</dbReference>
<name>A0A5C3PNJ3_9APHY</name>
<evidence type="ECO:0000259" key="1">
    <source>
        <dbReference type="PROSITE" id="PS50011"/>
    </source>
</evidence>
<dbReference type="Gene3D" id="1.10.510.10">
    <property type="entry name" value="Transferase(Phosphotransferase) domain 1"/>
    <property type="match status" value="1"/>
</dbReference>
<dbReference type="EMBL" id="ML211147">
    <property type="protein sequence ID" value="TFK87573.1"/>
    <property type="molecule type" value="Genomic_DNA"/>
</dbReference>
<keyword evidence="3" id="KW-1185">Reference proteome</keyword>
<dbReference type="GO" id="GO:0005524">
    <property type="term" value="F:ATP binding"/>
    <property type="evidence" value="ECO:0007669"/>
    <property type="project" value="InterPro"/>
</dbReference>
<dbReference type="InterPro" id="IPR011009">
    <property type="entry name" value="Kinase-like_dom_sf"/>
</dbReference>
<gene>
    <name evidence="2" type="ORF">K466DRAFT_490601</name>
</gene>
<dbReference type="Proteomes" id="UP000308197">
    <property type="component" value="Unassembled WGS sequence"/>
</dbReference>
<evidence type="ECO:0000313" key="3">
    <source>
        <dbReference type="Proteomes" id="UP000308197"/>
    </source>
</evidence>
<dbReference type="GO" id="GO:0004672">
    <property type="term" value="F:protein kinase activity"/>
    <property type="evidence" value="ECO:0007669"/>
    <property type="project" value="InterPro"/>
</dbReference>
<accession>A0A5C3PNJ3</accession>
<dbReference type="STRING" id="1314778.A0A5C3PNJ3"/>
<dbReference type="InterPro" id="IPR000719">
    <property type="entry name" value="Prot_kinase_dom"/>
</dbReference>
<reference evidence="2 3" key="1">
    <citation type="journal article" date="2019" name="Nat. Ecol. Evol.">
        <title>Megaphylogeny resolves global patterns of mushroom evolution.</title>
        <authorList>
            <person name="Varga T."/>
            <person name="Krizsan K."/>
            <person name="Foldi C."/>
            <person name="Dima B."/>
            <person name="Sanchez-Garcia M."/>
            <person name="Sanchez-Ramirez S."/>
            <person name="Szollosi G.J."/>
            <person name="Szarkandi J.G."/>
            <person name="Papp V."/>
            <person name="Albert L."/>
            <person name="Andreopoulos W."/>
            <person name="Angelini C."/>
            <person name="Antonin V."/>
            <person name="Barry K.W."/>
            <person name="Bougher N.L."/>
            <person name="Buchanan P."/>
            <person name="Buyck B."/>
            <person name="Bense V."/>
            <person name="Catcheside P."/>
            <person name="Chovatia M."/>
            <person name="Cooper J."/>
            <person name="Damon W."/>
            <person name="Desjardin D."/>
            <person name="Finy P."/>
            <person name="Geml J."/>
            <person name="Haridas S."/>
            <person name="Hughes K."/>
            <person name="Justo A."/>
            <person name="Karasinski D."/>
            <person name="Kautmanova I."/>
            <person name="Kiss B."/>
            <person name="Kocsube S."/>
            <person name="Kotiranta H."/>
            <person name="LaButti K.M."/>
            <person name="Lechner B.E."/>
            <person name="Liimatainen K."/>
            <person name="Lipzen A."/>
            <person name="Lukacs Z."/>
            <person name="Mihaltcheva S."/>
            <person name="Morgado L.N."/>
            <person name="Niskanen T."/>
            <person name="Noordeloos M.E."/>
            <person name="Ohm R.A."/>
            <person name="Ortiz-Santana B."/>
            <person name="Ovrebo C."/>
            <person name="Racz N."/>
            <person name="Riley R."/>
            <person name="Savchenko A."/>
            <person name="Shiryaev A."/>
            <person name="Soop K."/>
            <person name="Spirin V."/>
            <person name="Szebenyi C."/>
            <person name="Tomsovsky M."/>
            <person name="Tulloss R.E."/>
            <person name="Uehling J."/>
            <person name="Grigoriev I.V."/>
            <person name="Vagvolgyi C."/>
            <person name="Papp T."/>
            <person name="Martin F.M."/>
            <person name="Miettinen O."/>
            <person name="Hibbett D.S."/>
            <person name="Nagy L.G."/>
        </authorList>
    </citation>
    <scope>NUCLEOTIDE SEQUENCE [LARGE SCALE GENOMIC DNA]</scope>
    <source>
        <strain evidence="2 3">HHB13444</strain>
    </source>
</reference>
<dbReference type="InterPro" id="IPR008266">
    <property type="entry name" value="Tyr_kinase_AS"/>
</dbReference>
<protein>
    <recommendedName>
        <fullName evidence="1">Protein kinase domain-containing protein</fullName>
    </recommendedName>
</protein>
<proteinExistence type="predicted"/>
<dbReference type="AlphaFoldDB" id="A0A5C3PNJ3"/>